<dbReference type="Pfam" id="PF07281">
    <property type="entry name" value="INSIG"/>
    <property type="match status" value="1"/>
</dbReference>
<keyword evidence="10" id="KW-1185">Reference proteome</keyword>
<feature type="transmembrane region" description="Helical" evidence="8">
    <location>
        <begin position="186"/>
        <end position="206"/>
    </location>
</feature>
<protein>
    <submittedName>
        <fullName evidence="9">Uncharacterized protein</fullName>
    </submittedName>
</protein>
<feature type="region of interest" description="Disordered" evidence="7">
    <location>
        <begin position="75"/>
        <end position="105"/>
    </location>
</feature>
<organism evidence="9 10">
    <name type="scientific">Sarocladium strictum</name>
    <name type="common">Black bundle disease fungus</name>
    <name type="synonym">Acremonium strictum</name>
    <dbReference type="NCBI Taxonomy" id="5046"/>
    <lineage>
        <taxon>Eukaryota</taxon>
        <taxon>Fungi</taxon>
        <taxon>Dikarya</taxon>
        <taxon>Ascomycota</taxon>
        <taxon>Pezizomycotina</taxon>
        <taxon>Sordariomycetes</taxon>
        <taxon>Hypocreomycetidae</taxon>
        <taxon>Hypocreales</taxon>
        <taxon>Sarocladiaceae</taxon>
        <taxon>Sarocladium</taxon>
    </lineage>
</organism>
<keyword evidence="5 8" id="KW-1133">Transmembrane helix</keyword>
<feature type="transmembrane region" description="Helical" evidence="8">
    <location>
        <begin position="292"/>
        <end position="313"/>
    </location>
</feature>
<accession>A0AA39L750</accession>
<feature type="compositionally biased region" description="Polar residues" evidence="7">
    <location>
        <begin position="22"/>
        <end position="45"/>
    </location>
</feature>
<evidence type="ECO:0000256" key="7">
    <source>
        <dbReference type="SAM" id="MobiDB-lite"/>
    </source>
</evidence>
<feature type="transmembrane region" description="Helical" evidence="8">
    <location>
        <begin position="242"/>
        <end position="260"/>
    </location>
</feature>
<dbReference type="EMBL" id="JAPDFR010000005">
    <property type="protein sequence ID" value="KAK0386314.1"/>
    <property type="molecule type" value="Genomic_DNA"/>
</dbReference>
<dbReference type="InterPro" id="IPR025929">
    <property type="entry name" value="INSIG_fam"/>
</dbReference>
<feature type="region of interest" description="Disordered" evidence="7">
    <location>
        <begin position="1"/>
        <end position="45"/>
    </location>
</feature>
<feature type="transmembrane region" description="Helical" evidence="8">
    <location>
        <begin position="266"/>
        <end position="285"/>
    </location>
</feature>
<dbReference type="PANTHER" id="PTHR15301">
    <property type="entry name" value="INSULIN-INDUCED GENE 1"/>
    <property type="match status" value="1"/>
</dbReference>
<comment type="subcellular location">
    <subcellularLocation>
        <location evidence="1">Endoplasmic reticulum membrane</location>
        <topology evidence="1">Multi-pass membrane protein</topology>
    </subcellularLocation>
</comment>
<evidence type="ECO:0000313" key="10">
    <source>
        <dbReference type="Proteomes" id="UP001175261"/>
    </source>
</evidence>
<proteinExistence type="inferred from homology"/>
<evidence type="ECO:0000256" key="8">
    <source>
        <dbReference type="SAM" id="Phobius"/>
    </source>
</evidence>
<evidence type="ECO:0000313" key="9">
    <source>
        <dbReference type="EMBL" id="KAK0386314.1"/>
    </source>
</evidence>
<evidence type="ECO:0000256" key="2">
    <source>
        <dbReference type="ARBA" id="ARBA00007475"/>
    </source>
</evidence>
<dbReference type="AlphaFoldDB" id="A0AA39L750"/>
<dbReference type="GO" id="GO:0005789">
    <property type="term" value="C:endoplasmic reticulum membrane"/>
    <property type="evidence" value="ECO:0007669"/>
    <property type="project" value="UniProtKB-SubCell"/>
</dbReference>
<evidence type="ECO:0000256" key="5">
    <source>
        <dbReference type="ARBA" id="ARBA00022989"/>
    </source>
</evidence>
<comment type="caution">
    <text evidence="9">The sequence shown here is derived from an EMBL/GenBank/DDBJ whole genome shotgun (WGS) entry which is preliminary data.</text>
</comment>
<name>A0AA39L750_SARSR</name>
<evidence type="ECO:0000256" key="3">
    <source>
        <dbReference type="ARBA" id="ARBA00022692"/>
    </source>
</evidence>
<dbReference type="Proteomes" id="UP001175261">
    <property type="component" value="Unassembled WGS sequence"/>
</dbReference>
<dbReference type="PANTHER" id="PTHR15301:SF3">
    <property type="entry name" value="PROTEIN NSG1-RELATED"/>
    <property type="match status" value="1"/>
</dbReference>
<feature type="transmembrane region" description="Helical" evidence="8">
    <location>
        <begin position="145"/>
        <end position="166"/>
    </location>
</feature>
<feature type="transmembrane region" description="Helical" evidence="8">
    <location>
        <begin position="356"/>
        <end position="374"/>
    </location>
</feature>
<gene>
    <name evidence="9" type="ORF">NLU13_6151</name>
</gene>
<keyword evidence="3 8" id="KW-0812">Transmembrane</keyword>
<evidence type="ECO:0000256" key="6">
    <source>
        <dbReference type="ARBA" id="ARBA00023136"/>
    </source>
</evidence>
<reference evidence="9" key="1">
    <citation type="submission" date="2022-10" db="EMBL/GenBank/DDBJ databases">
        <title>Determination and structural analysis of whole genome sequence of Sarocladium strictum F4-1.</title>
        <authorList>
            <person name="Hu L."/>
            <person name="Jiang Y."/>
        </authorList>
    </citation>
    <scope>NUCLEOTIDE SEQUENCE</scope>
    <source>
        <strain evidence="9">F4-1</strain>
    </source>
</reference>
<keyword evidence="4" id="KW-0256">Endoplasmic reticulum</keyword>
<comment type="similarity">
    <text evidence="2">Belongs to the INSIG family.</text>
</comment>
<dbReference type="GO" id="GO:0016126">
    <property type="term" value="P:sterol biosynthetic process"/>
    <property type="evidence" value="ECO:0007669"/>
    <property type="project" value="TreeGrafter"/>
</dbReference>
<evidence type="ECO:0000256" key="4">
    <source>
        <dbReference type="ARBA" id="ARBA00022824"/>
    </source>
</evidence>
<evidence type="ECO:0000256" key="1">
    <source>
        <dbReference type="ARBA" id="ARBA00004477"/>
    </source>
</evidence>
<sequence>MSDEGPPLLRPTPRRPFEINFSGLTTPSDEGGDSPTSPRTDSNLLTANDMASATSSSLSRPPSIMNLTSSTLFGIYSPTDGPSGRRERDDLMDTPWGTGSQTPVRRPTLDEATYELMKERSHLQRRRSSYRSVDSMPLPQQSSPLASAASLTLRGALLFLLGVGYGAVVSRFHHSPEGDDSMYDHAYFLAFWGVAGVVLGALLPWFDKFWEEKYGGEDEDEAVPGTVDVVSGVDETNAGTDWALVMRAIGAFVGIVFAIRKLPWSSTLQVSITLALVNPLLWWLIDRSKSGFLLSAAVGLAGSMVLLGVNPAMMPTPSVTSEFFRTNASSATGEDDDELMMMLGGLLARNNEMVESGVWMLSVLFCSCVCFGNIGRRLAWGSPAVAKGRWGGVR</sequence>
<keyword evidence="6 8" id="KW-0472">Membrane</keyword>